<comment type="caution">
    <text evidence="2">The sequence shown here is derived from an EMBL/GenBank/DDBJ whole genome shotgun (WGS) entry which is preliminary data.</text>
</comment>
<gene>
    <name evidence="2" type="ORF">KXQ929_LOCUS28100</name>
</gene>
<sequence length="236" mass="26866">MTIVIRSTKRSFRTKPSTFFMLLSAIAGCIHLINGTLARILTIGFSIDLTRTSIGLCKLRQFINIIVPGLGITCYWLSTINQFLVTSRSARLHLVHVSLIILFCQRIIILIIFGILAYRNMRLLTNVRQLHGIDRQLTLMVCGQVLLILIGVAPYALFNIYSTSTAQWNKDIEQKNKETFILNVVSLNSTIEFGASFYLFIIISSSFRQQVKQYLCCSWIKPNIVQPTDMNIRTLD</sequence>
<organism evidence="2 3">
    <name type="scientific">Adineta steineri</name>
    <dbReference type="NCBI Taxonomy" id="433720"/>
    <lineage>
        <taxon>Eukaryota</taxon>
        <taxon>Metazoa</taxon>
        <taxon>Spiralia</taxon>
        <taxon>Gnathifera</taxon>
        <taxon>Rotifera</taxon>
        <taxon>Eurotatoria</taxon>
        <taxon>Bdelloidea</taxon>
        <taxon>Adinetida</taxon>
        <taxon>Adinetidae</taxon>
        <taxon>Adineta</taxon>
    </lineage>
</organism>
<proteinExistence type="predicted"/>
<reference evidence="2" key="1">
    <citation type="submission" date="2021-02" db="EMBL/GenBank/DDBJ databases">
        <authorList>
            <person name="Nowell W R."/>
        </authorList>
    </citation>
    <scope>NUCLEOTIDE SEQUENCE</scope>
</reference>
<evidence type="ECO:0008006" key="4">
    <source>
        <dbReference type="Google" id="ProtNLM"/>
    </source>
</evidence>
<keyword evidence="1" id="KW-0812">Transmembrane</keyword>
<name>A0A819NGC5_9BILA</name>
<feature type="transmembrane region" description="Helical" evidence="1">
    <location>
        <begin position="20"/>
        <end position="41"/>
    </location>
</feature>
<evidence type="ECO:0000313" key="2">
    <source>
        <dbReference type="EMBL" id="CAF3994418.1"/>
    </source>
</evidence>
<feature type="transmembrane region" description="Helical" evidence="1">
    <location>
        <begin position="97"/>
        <end position="118"/>
    </location>
</feature>
<feature type="transmembrane region" description="Helical" evidence="1">
    <location>
        <begin position="180"/>
        <end position="203"/>
    </location>
</feature>
<dbReference type="PROSITE" id="PS51257">
    <property type="entry name" value="PROKAR_LIPOPROTEIN"/>
    <property type="match status" value="1"/>
</dbReference>
<feature type="transmembrane region" description="Helical" evidence="1">
    <location>
        <begin position="139"/>
        <end position="160"/>
    </location>
</feature>
<keyword evidence="1" id="KW-0472">Membrane</keyword>
<dbReference type="Proteomes" id="UP000663868">
    <property type="component" value="Unassembled WGS sequence"/>
</dbReference>
<feature type="transmembrane region" description="Helical" evidence="1">
    <location>
        <begin position="62"/>
        <end position="85"/>
    </location>
</feature>
<dbReference type="Gene3D" id="1.20.1070.10">
    <property type="entry name" value="Rhodopsin 7-helix transmembrane proteins"/>
    <property type="match status" value="1"/>
</dbReference>
<protein>
    <recommendedName>
        <fullName evidence="4">G-protein coupled receptors family 1 profile domain-containing protein</fullName>
    </recommendedName>
</protein>
<dbReference type="AlphaFoldDB" id="A0A819NGC5"/>
<evidence type="ECO:0000313" key="3">
    <source>
        <dbReference type="Proteomes" id="UP000663868"/>
    </source>
</evidence>
<evidence type="ECO:0000256" key="1">
    <source>
        <dbReference type="SAM" id="Phobius"/>
    </source>
</evidence>
<keyword evidence="1" id="KW-1133">Transmembrane helix</keyword>
<dbReference type="EMBL" id="CAJOBB010002735">
    <property type="protein sequence ID" value="CAF3994418.1"/>
    <property type="molecule type" value="Genomic_DNA"/>
</dbReference>
<accession>A0A819NGC5</accession>
<dbReference type="SUPFAM" id="SSF81321">
    <property type="entry name" value="Family A G protein-coupled receptor-like"/>
    <property type="match status" value="1"/>
</dbReference>